<dbReference type="EMBL" id="DSEC01000540">
    <property type="protein sequence ID" value="HER44286.1"/>
    <property type="molecule type" value="Genomic_DNA"/>
</dbReference>
<gene>
    <name evidence="2" type="ORF">ENO08_07495</name>
</gene>
<evidence type="ECO:0000256" key="1">
    <source>
        <dbReference type="ARBA" id="ARBA00023125"/>
    </source>
</evidence>
<dbReference type="Pfam" id="PF02082">
    <property type="entry name" value="Rrf2"/>
    <property type="match status" value="1"/>
</dbReference>
<dbReference type="InterPro" id="IPR030489">
    <property type="entry name" value="TR_Rrf2-type_CS"/>
</dbReference>
<reference evidence="2" key="1">
    <citation type="journal article" date="2020" name="mSystems">
        <title>Genome- and Community-Level Interaction Insights into Carbon Utilization and Element Cycling Functions of Hydrothermarchaeota in Hydrothermal Sediment.</title>
        <authorList>
            <person name="Zhou Z."/>
            <person name="Liu Y."/>
            <person name="Xu W."/>
            <person name="Pan J."/>
            <person name="Luo Z.H."/>
            <person name="Li M."/>
        </authorList>
    </citation>
    <scope>NUCLEOTIDE SEQUENCE [LARGE SCALE GENOMIC DNA]</scope>
    <source>
        <strain evidence="2">SpSt-1233</strain>
    </source>
</reference>
<dbReference type="AlphaFoldDB" id="A0A7V2AW12"/>
<dbReference type="InterPro" id="IPR036388">
    <property type="entry name" value="WH-like_DNA-bd_sf"/>
</dbReference>
<sequence>MIRLSLAYGGGPLRIGEISKLEKIPRKFLEQILLELRKAGLLRSRRGAGGGYSLIRPPEEITFAQVIRVIDGPLAPLGCVSTHAYVGCPDEKTCGLHRVMLEVRNATANILENATFASACNGGEGMRAQAEPGERPQGER</sequence>
<dbReference type="PROSITE" id="PS01332">
    <property type="entry name" value="HTH_RRF2_1"/>
    <property type="match status" value="1"/>
</dbReference>
<dbReference type="InterPro" id="IPR000944">
    <property type="entry name" value="Tscrpt_reg_Rrf2"/>
</dbReference>
<organism evidence="2">
    <name type="scientific">Eiseniibacteriota bacterium</name>
    <dbReference type="NCBI Taxonomy" id="2212470"/>
    <lineage>
        <taxon>Bacteria</taxon>
        <taxon>Candidatus Eiseniibacteriota</taxon>
    </lineage>
</organism>
<dbReference type="PANTHER" id="PTHR33221">
    <property type="entry name" value="WINGED HELIX-TURN-HELIX TRANSCRIPTIONAL REGULATOR, RRF2 FAMILY"/>
    <property type="match status" value="1"/>
</dbReference>
<dbReference type="GO" id="GO:0003700">
    <property type="term" value="F:DNA-binding transcription factor activity"/>
    <property type="evidence" value="ECO:0007669"/>
    <property type="project" value="TreeGrafter"/>
</dbReference>
<dbReference type="SUPFAM" id="SSF46785">
    <property type="entry name" value="Winged helix' DNA-binding domain"/>
    <property type="match status" value="1"/>
</dbReference>
<dbReference type="PROSITE" id="PS51197">
    <property type="entry name" value="HTH_RRF2_2"/>
    <property type="match status" value="1"/>
</dbReference>
<accession>A0A7V2AW12</accession>
<proteinExistence type="predicted"/>
<keyword evidence="1" id="KW-0238">DNA-binding</keyword>
<protein>
    <submittedName>
        <fullName evidence="2">Rrf2 family transcriptional regulator</fullName>
    </submittedName>
</protein>
<dbReference type="Proteomes" id="UP000886069">
    <property type="component" value="Unassembled WGS sequence"/>
</dbReference>
<name>A0A7V2AW12_UNCEI</name>
<comment type="caution">
    <text evidence="2">The sequence shown here is derived from an EMBL/GenBank/DDBJ whole genome shotgun (WGS) entry which is preliminary data.</text>
</comment>
<dbReference type="Gene3D" id="1.10.10.10">
    <property type="entry name" value="Winged helix-like DNA-binding domain superfamily/Winged helix DNA-binding domain"/>
    <property type="match status" value="1"/>
</dbReference>
<dbReference type="NCBIfam" id="TIGR00738">
    <property type="entry name" value="rrf2_super"/>
    <property type="match status" value="1"/>
</dbReference>
<evidence type="ECO:0000313" key="2">
    <source>
        <dbReference type="EMBL" id="HER44286.1"/>
    </source>
</evidence>
<dbReference type="InterPro" id="IPR036390">
    <property type="entry name" value="WH_DNA-bd_sf"/>
</dbReference>
<dbReference type="GO" id="GO:0005829">
    <property type="term" value="C:cytosol"/>
    <property type="evidence" value="ECO:0007669"/>
    <property type="project" value="TreeGrafter"/>
</dbReference>
<dbReference type="GO" id="GO:0003677">
    <property type="term" value="F:DNA binding"/>
    <property type="evidence" value="ECO:0007669"/>
    <property type="project" value="UniProtKB-KW"/>
</dbReference>
<dbReference type="PANTHER" id="PTHR33221:SF5">
    <property type="entry name" value="HTH-TYPE TRANSCRIPTIONAL REGULATOR ISCR"/>
    <property type="match status" value="1"/>
</dbReference>